<dbReference type="AlphaFoldDB" id="A0A1C6RDJ4"/>
<comment type="subcellular location">
    <subcellularLocation>
        <location evidence="1">Cell envelope</location>
    </subcellularLocation>
</comment>
<keyword evidence="8" id="KW-1185">Reference proteome</keyword>
<dbReference type="Gene3D" id="2.40.420.20">
    <property type="match status" value="1"/>
</dbReference>
<evidence type="ECO:0000256" key="3">
    <source>
        <dbReference type="SAM" id="Coils"/>
    </source>
</evidence>
<reference evidence="8" key="1">
    <citation type="submission" date="2016-06" db="EMBL/GenBank/DDBJ databases">
        <authorList>
            <person name="Varghese N."/>
            <person name="Submissions Spin"/>
        </authorList>
    </citation>
    <scope>NUCLEOTIDE SEQUENCE [LARGE SCALE GENOMIC DNA]</scope>
    <source>
        <strain evidence="8">DSM 45431</strain>
    </source>
</reference>
<feature type="domain" description="Peptidoglycan binding-like" evidence="6">
    <location>
        <begin position="161"/>
        <end position="196"/>
    </location>
</feature>
<dbReference type="InterPro" id="IPR036366">
    <property type="entry name" value="PGBDSf"/>
</dbReference>
<dbReference type="InterPro" id="IPR002477">
    <property type="entry name" value="Peptidoglycan-bd-like"/>
</dbReference>
<evidence type="ECO:0000256" key="1">
    <source>
        <dbReference type="ARBA" id="ARBA00004196"/>
    </source>
</evidence>
<evidence type="ECO:0000256" key="2">
    <source>
        <dbReference type="ARBA" id="ARBA00023054"/>
    </source>
</evidence>
<dbReference type="InterPro" id="IPR050465">
    <property type="entry name" value="UPF0194_transport"/>
</dbReference>
<protein>
    <submittedName>
        <fullName evidence="7">Putative peptidoglycan binding domain-containing protein</fullName>
    </submittedName>
</protein>
<evidence type="ECO:0000256" key="5">
    <source>
        <dbReference type="SAM" id="Phobius"/>
    </source>
</evidence>
<dbReference type="PANTHER" id="PTHR32347:SF23">
    <property type="entry name" value="BLL5650 PROTEIN"/>
    <property type="match status" value="1"/>
</dbReference>
<dbReference type="SUPFAM" id="SSF47090">
    <property type="entry name" value="PGBD-like"/>
    <property type="match status" value="1"/>
</dbReference>
<evidence type="ECO:0000313" key="7">
    <source>
        <dbReference type="EMBL" id="SCL15224.1"/>
    </source>
</evidence>
<keyword evidence="5" id="KW-1133">Transmembrane helix</keyword>
<evidence type="ECO:0000313" key="8">
    <source>
        <dbReference type="Proteomes" id="UP000199413"/>
    </source>
</evidence>
<keyword evidence="5" id="KW-0472">Membrane</keyword>
<feature type="transmembrane region" description="Helical" evidence="5">
    <location>
        <begin position="37"/>
        <end position="59"/>
    </location>
</feature>
<gene>
    <name evidence="7" type="ORF">GA0070624_0656</name>
</gene>
<dbReference type="OrthoDB" id="3268648at2"/>
<sequence length="475" mass="48853">MFGFARRRSDGKQILGAPAGDARVDAAPSPQRGRRRWALITAGTAALLSVAGLVGASFVQSPEQQRASALPPSRSVLTAVVEERRLASTVVTRGTVGPDRQVEATPASAQGANVAVVTAVRTGVGAKVDPGDVVLTVSGRPLLVLPGSVPAYRDMKPGEEGGDIAELQAALRKLGHYRSGDRRGYFGPATKAAVRRLYSAIGYQVPDTGGPGGQADRASLRAADDAVRTAEAAVNSLTARLAAGTQPSPEPGEPSLREQLKAAKRTLARAQQDRRELIARTGPMVPLSEVVFLATFPATVVALGGKVGDPVEAPLITFATGRLTVTAKLQPEQASLLRPGIPVEVLSETLREKGTGVVGTVGKLTTDQPDQEGQPAGLPYVPVTVTTERPLGSQWNGLDVRLTITAAQTSGKVLVVPVSAVSAAADGTTTVSVLSRSGEQVRVGVQPGVSGDGFIAVTPVGDASLAAGDRVVIGQ</sequence>
<dbReference type="PANTHER" id="PTHR32347">
    <property type="entry name" value="EFFLUX SYSTEM COMPONENT YKNX-RELATED"/>
    <property type="match status" value="1"/>
</dbReference>
<dbReference type="STRING" id="568872.GA0070624_0656"/>
<dbReference type="Proteomes" id="UP000199413">
    <property type="component" value="Unassembled WGS sequence"/>
</dbReference>
<evidence type="ECO:0000259" key="6">
    <source>
        <dbReference type="Pfam" id="PF01471"/>
    </source>
</evidence>
<proteinExistence type="predicted"/>
<dbReference type="RefSeq" id="WP_141714921.1">
    <property type="nucleotide sequence ID" value="NZ_FMHV01000002.1"/>
</dbReference>
<feature type="coiled-coil region" evidence="3">
    <location>
        <begin position="220"/>
        <end position="280"/>
    </location>
</feature>
<feature type="region of interest" description="Disordered" evidence="4">
    <location>
        <begin position="1"/>
        <end position="33"/>
    </location>
</feature>
<evidence type="ECO:0000256" key="4">
    <source>
        <dbReference type="SAM" id="MobiDB-lite"/>
    </source>
</evidence>
<organism evidence="7 8">
    <name type="scientific">Micromonospora rhizosphaerae</name>
    <dbReference type="NCBI Taxonomy" id="568872"/>
    <lineage>
        <taxon>Bacteria</taxon>
        <taxon>Bacillati</taxon>
        <taxon>Actinomycetota</taxon>
        <taxon>Actinomycetes</taxon>
        <taxon>Micromonosporales</taxon>
        <taxon>Micromonosporaceae</taxon>
        <taxon>Micromonospora</taxon>
    </lineage>
</organism>
<accession>A0A1C6RDJ4</accession>
<dbReference type="Pfam" id="PF01471">
    <property type="entry name" value="PG_binding_1"/>
    <property type="match status" value="1"/>
</dbReference>
<dbReference type="EMBL" id="FMHV01000002">
    <property type="protein sequence ID" value="SCL15224.1"/>
    <property type="molecule type" value="Genomic_DNA"/>
</dbReference>
<dbReference type="InterPro" id="IPR036365">
    <property type="entry name" value="PGBD-like_sf"/>
</dbReference>
<dbReference type="Gene3D" id="1.10.101.10">
    <property type="entry name" value="PGBD-like superfamily/PGBD"/>
    <property type="match status" value="1"/>
</dbReference>
<name>A0A1C6RDJ4_9ACTN</name>
<keyword evidence="2 3" id="KW-0175">Coiled coil</keyword>
<dbReference type="GO" id="GO:0030313">
    <property type="term" value="C:cell envelope"/>
    <property type="evidence" value="ECO:0007669"/>
    <property type="project" value="UniProtKB-SubCell"/>
</dbReference>
<keyword evidence="5" id="KW-0812">Transmembrane</keyword>